<feature type="signal peptide" evidence="1">
    <location>
        <begin position="1"/>
        <end position="17"/>
    </location>
</feature>
<accession>A0A8S3W0E5</accession>
<feature type="chain" id="PRO_5035842939" evidence="1">
    <location>
        <begin position="18"/>
        <end position="162"/>
    </location>
</feature>
<comment type="caution">
    <text evidence="2">The sequence shown here is derived from an EMBL/GenBank/DDBJ whole genome shotgun (WGS) entry which is preliminary data.</text>
</comment>
<reference evidence="2" key="1">
    <citation type="submission" date="2021-04" db="EMBL/GenBank/DDBJ databases">
        <authorList>
            <person name="Tunstrom K."/>
        </authorList>
    </citation>
    <scope>NUCLEOTIDE SEQUENCE</scope>
</reference>
<evidence type="ECO:0000313" key="2">
    <source>
        <dbReference type="EMBL" id="CAG4931671.1"/>
    </source>
</evidence>
<dbReference type="OrthoDB" id="5976811at2759"/>
<evidence type="ECO:0000313" key="3">
    <source>
        <dbReference type="Proteomes" id="UP000691718"/>
    </source>
</evidence>
<evidence type="ECO:0000256" key="1">
    <source>
        <dbReference type="SAM" id="SignalP"/>
    </source>
</evidence>
<dbReference type="EMBL" id="CAJQZP010000008">
    <property type="protein sequence ID" value="CAG4931671.1"/>
    <property type="molecule type" value="Genomic_DNA"/>
</dbReference>
<dbReference type="Proteomes" id="UP000691718">
    <property type="component" value="Unassembled WGS sequence"/>
</dbReference>
<keyword evidence="1" id="KW-0732">Signal</keyword>
<sequence>MNLLVYILLITCTTCLAHYRGGYEGHNMIEREEPHDDLDGVLVECPVCETTSLLPSREECNIVRGNKKYKKCEFGTYINEICGNRRDCYRGPGQQCTEKMEYDVYGQKCAHGYYCDNTFNVCTGLDYTIDSHLQWLLNYMYRYPLRDEKTLNKHKSTVMIIA</sequence>
<protein>
    <submittedName>
        <fullName evidence="2">(apollo) hypothetical protein</fullName>
    </submittedName>
</protein>
<dbReference type="AlphaFoldDB" id="A0A8S3W0E5"/>
<name>A0A8S3W0E5_PARAO</name>
<organism evidence="2 3">
    <name type="scientific">Parnassius apollo</name>
    <name type="common">Apollo butterfly</name>
    <name type="synonym">Papilio apollo</name>
    <dbReference type="NCBI Taxonomy" id="110799"/>
    <lineage>
        <taxon>Eukaryota</taxon>
        <taxon>Metazoa</taxon>
        <taxon>Ecdysozoa</taxon>
        <taxon>Arthropoda</taxon>
        <taxon>Hexapoda</taxon>
        <taxon>Insecta</taxon>
        <taxon>Pterygota</taxon>
        <taxon>Neoptera</taxon>
        <taxon>Endopterygota</taxon>
        <taxon>Lepidoptera</taxon>
        <taxon>Glossata</taxon>
        <taxon>Ditrysia</taxon>
        <taxon>Papilionoidea</taxon>
        <taxon>Papilionidae</taxon>
        <taxon>Parnassiinae</taxon>
        <taxon>Parnassini</taxon>
        <taxon>Parnassius</taxon>
        <taxon>Parnassius</taxon>
    </lineage>
</organism>
<gene>
    <name evidence="2" type="ORF">PAPOLLO_LOCUS433</name>
</gene>
<keyword evidence="3" id="KW-1185">Reference proteome</keyword>
<proteinExistence type="predicted"/>